<organism evidence="2 3">
    <name type="scientific">Streptomyces graminofaciens</name>
    <dbReference type="NCBI Taxonomy" id="68212"/>
    <lineage>
        <taxon>Bacteria</taxon>
        <taxon>Bacillati</taxon>
        <taxon>Actinomycetota</taxon>
        <taxon>Actinomycetes</taxon>
        <taxon>Kitasatosporales</taxon>
        <taxon>Streptomycetaceae</taxon>
        <taxon>Streptomyces</taxon>
    </lineage>
</organism>
<dbReference type="InterPro" id="IPR013320">
    <property type="entry name" value="ConA-like_dom_sf"/>
</dbReference>
<proteinExistence type="predicted"/>
<evidence type="ECO:0000259" key="1">
    <source>
        <dbReference type="Pfam" id="PF08244"/>
    </source>
</evidence>
<dbReference type="Proteomes" id="UP001321542">
    <property type="component" value="Chromosome"/>
</dbReference>
<evidence type="ECO:0000313" key="2">
    <source>
        <dbReference type="EMBL" id="BBC36611.1"/>
    </source>
</evidence>
<sequence>MQVPGASVELRVIVDRSIVEIHLASGQTLTFRFYPTGDRPWRLLAHTTGTRGTDFAVDAGDLTADGFHQRPLLAGQGQDV</sequence>
<reference evidence="2 3" key="1">
    <citation type="journal article" date="2010" name="ChemBioChem">
        <title>Cloning and characterization of the biosynthetic gene cluster of 16-membered macrolide antibiotic FD-891: involvement of a dual functional cytochrome P450 monooxygenase catalyzing epoxidation and hydroxylation.</title>
        <authorList>
            <person name="Kudo F."/>
            <person name="Motegi A."/>
            <person name="Mizoue K."/>
            <person name="Eguchi T."/>
        </authorList>
    </citation>
    <scope>NUCLEOTIDE SEQUENCE [LARGE SCALE GENOMIC DNA]</scope>
    <source>
        <strain evidence="2 3">A-8890</strain>
    </source>
</reference>
<dbReference type="Pfam" id="PF08244">
    <property type="entry name" value="Glyco_hydro_32C"/>
    <property type="match status" value="1"/>
</dbReference>
<dbReference type="EMBL" id="AP018448">
    <property type="protein sequence ID" value="BBC36611.1"/>
    <property type="molecule type" value="Genomic_DNA"/>
</dbReference>
<dbReference type="SUPFAM" id="SSF49899">
    <property type="entry name" value="Concanavalin A-like lectins/glucanases"/>
    <property type="match status" value="1"/>
</dbReference>
<name>A0ABM7FJZ9_9ACTN</name>
<evidence type="ECO:0000313" key="3">
    <source>
        <dbReference type="Proteomes" id="UP001321542"/>
    </source>
</evidence>
<gene>
    <name evidence="2" type="ORF">SGFS_079050</name>
</gene>
<dbReference type="InterPro" id="IPR013189">
    <property type="entry name" value="Glyco_hydro_32_C"/>
</dbReference>
<dbReference type="Gene3D" id="2.60.120.560">
    <property type="entry name" value="Exo-inulinase, domain 1"/>
    <property type="match status" value="1"/>
</dbReference>
<feature type="domain" description="Glycosyl hydrolase family 32 C-terminal" evidence="1">
    <location>
        <begin position="7"/>
        <end position="38"/>
    </location>
</feature>
<accession>A0ABM7FJZ9</accession>
<reference evidence="2 3" key="2">
    <citation type="journal article" date="2023" name="ChemBioChem">
        <title>Acyltransferase Domain Exchange between Two Independent Type I Polyketide Synthases in the Same Producer Strain of Macrolide Antibiotics.</title>
        <authorList>
            <person name="Kudo F."/>
            <person name="Kishikawa K."/>
            <person name="Tsuboi K."/>
            <person name="Kido T."/>
            <person name="Usui T."/>
            <person name="Hashimoto J."/>
            <person name="Shin-Ya K."/>
            <person name="Miyanaga A."/>
            <person name="Eguchi T."/>
        </authorList>
    </citation>
    <scope>NUCLEOTIDE SEQUENCE [LARGE SCALE GENOMIC DNA]</scope>
    <source>
        <strain evidence="2 3">A-8890</strain>
    </source>
</reference>
<protein>
    <recommendedName>
        <fullName evidence="1">Glycosyl hydrolase family 32 C-terminal domain-containing protein</fullName>
    </recommendedName>
</protein>
<keyword evidence="3" id="KW-1185">Reference proteome</keyword>